<feature type="region of interest" description="Disordered" evidence="5">
    <location>
        <begin position="80"/>
        <end position="122"/>
    </location>
</feature>
<evidence type="ECO:0000256" key="2">
    <source>
        <dbReference type="ARBA" id="ARBA00022658"/>
    </source>
</evidence>
<feature type="compositionally biased region" description="Low complexity" evidence="5">
    <location>
        <begin position="859"/>
        <end position="871"/>
    </location>
</feature>
<dbReference type="PROSITE" id="PS50009">
    <property type="entry name" value="RASGEF_CAT"/>
    <property type="match status" value="1"/>
</dbReference>
<comment type="caution">
    <text evidence="10">The sequence shown here is derived from an EMBL/GenBank/DDBJ whole genome shotgun (WGS) entry which is preliminary data.</text>
</comment>
<dbReference type="Pfam" id="PF00618">
    <property type="entry name" value="RasGEF_N"/>
    <property type="match status" value="1"/>
</dbReference>
<feature type="compositionally biased region" description="Low complexity" evidence="5">
    <location>
        <begin position="81"/>
        <end position="99"/>
    </location>
</feature>
<feature type="compositionally biased region" description="Low complexity" evidence="5">
    <location>
        <begin position="107"/>
        <end position="120"/>
    </location>
</feature>
<evidence type="ECO:0000259" key="7">
    <source>
        <dbReference type="PROSITE" id="PS50009"/>
    </source>
</evidence>
<dbReference type="Gene3D" id="2.30.30.40">
    <property type="entry name" value="SH3 Domains"/>
    <property type="match status" value="1"/>
</dbReference>
<dbReference type="SUPFAM" id="SSF48366">
    <property type="entry name" value="Ras GEF"/>
    <property type="match status" value="1"/>
</dbReference>
<sequence>MTENRREICTQLGPLPFFVRALYPFQSEEASGLTFDRGDLIEVLACLESGWWNGVCGNNRGWFPSNYVEHVSIEQVQLMRQSSPQPSHLQLHQPKQQQLATPTTPNSASASRPSQQPSSADVGTIASMASSMDQSLLTAAANESIYRRGSIAVGDSQQQPGIASAVPSRLRMGRRGSSPFSSASGQESDPTVGPNVLEMRTQPDSSDIDASVVALRGLSIANNNSNSTEAIHVSQWESRVTLDGRTYFCNIFTDKTVWDISNDIAALQTGSSSKALELVGDEATLVYVSLMMSQPKNEADGSAASTTDSKSARRPAFNRNDFTLSDSPMLSGNSHNTSVWNQLSASIALAAFSLAASASAKAKHECLPLLSQVISGVKRLLLASAPAGATQDGPIYRTHRLLRDCHKDIMQHVCALVLSARVASTVWPPPDAVDAVHADVGGLIRSVRTFIIEAESAGIVAKQPAISDESVSLFPVIELDGGRIRAPSFSLSHPKNNSTTGGTNGKRLSLLQRNEHTGATVLVKGDSSERLPALSSNPGESLFAKDRTGIRQRLRQHLAEHHQRTNGKSIVAAPSSVLHDSATSAGIETDPNTAVEAAGFSAAADVLLQLEEGTHELARVILAFDRYMRKIERFYSEETLAGDAIAGVNGRIYAGALSNGIRPASRQSSATNMRSAADARLVAYAKHLVAALAVLLQILDDFDAYSAAVIASATNDDPASAHSGPASMVLASMDTMRSCRSQVNDNVGFLVAATQDFADLSYRYATASDSADHENGQEDPEIPNEDSFGSGPGSGAHAVSAERMLNALSVVADSLQSLNHSTMSLHISGKRVIEACDVCDLRGLWLRISKYHVSPHSLVSVPSGSASSSVSTGNRGAGNERLRRPGYRRSSSLPQLRRIPHISAGSSPAFSSYSKAGHVFSGLSRLRADTIDTPENVPVHLTRRFEKDGLADSSNSDYEDESPGRNQALREARAKDKLNRFFGDDPMQYSQSKRPPHMEDLSITPISSHQLGGSARTPTRTISGYGDEPVSAGGPGSIMNGAQSIMSSRSSTTPSAKALSNVTATSPGPQDQIPWYLCYDSSPDDMILTSDGQVKGSTLSALIERLVAHDVSDPNFVSTFLLTYHSFTTTPDLFEGLFKRFMIQPPQGLLEHELPDWTERKLKPVRLRVYNLFKTWLEQHYVEHVEGDPLGLEMLREFACTTMAEYMSNAAEQLVRLIDKRRASQGGLRKMVPNLPHAAPPPILPRSLSRLRLMDINPQELARQFTLIDSNLFNKVRPIECLKTAWSRKPGDPKAFNGLNTDIAVNVKAMSTLSTQTTLWVTANILLEHEIKRRAAVIKYFIAFAEHCRSLNNFNTLMSVLGALTSVPVERLTRTWQAVQQKALGTYNQLKQIMRTDRNFAEYRDSLHSCNPPAIPFVGVYLQDLTFIEDGNDDMIPNTDSRLINFAKRQRTAGTIRDLQQFQNVPYNLTPVAEIQDWLLKRLEELCPNGQSSERLVEEFWKMSTTLEPKEKDSERVLRLLKESGFL</sequence>
<keyword evidence="11" id="KW-1185">Reference proteome</keyword>
<dbReference type="SUPFAM" id="SSF50044">
    <property type="entry name" value="SH3-domain"/>
    <property type="match status" value="1"/>
</dbReference>
<evidence type="ECO:0000259" key="6">
    <source>
        <dbReference type="PROSITE" id="PS50002"/>
    </source>
</evidence>
<evidence type="ECO:0000256" key="1">
    <source>
        <dbReference type="ARBA" id="ARBA00022443"/>
    </source>
</evidence>
<organism evidence="10 11">
    <name type="scientific">Coemansia umbellata</name>
    <dbReference type="NCBI Taxonomy" id="1424467"/>
    <lineage>
        <taxon>Eukaryota</taxon>
        <taxon>Fungi</taxon>
        <taxon>Fungi incertae sedis</taxon>
        <taxon>Zoopagomycota</taxon>
        <taxon>Kickxellomycotina</taxon>
        <taxon>Kickxellomycetes</taxon>
        <taxon>Kickxellales</taxon>
        <taxon>Kickxellaceae</taxon>
        <taxon>Coemansia</taxon>
    </lineage>
</organism>
<keyword evidence="2 3" id="KW-0344">Guanine-nucleotide releasing factor</keyword>
<keyword evidence="1 4" id="KW-0728">SH3 domain</keyword>
<feature type="region of interest" description="Disordered" evidence="5">
    <location>
        <begin position="297"/>
        <end position="319"/>
    </location>
</feature>
<feature type="compositionally biased region" description="Polar residues" evidence="5">
    <location>
        <begin position="1058"/>
        <end position="1067"/>
    </location>
</feature>
<dbReference type="SMART" id="SM00326">
    <property type="entry name" value="SH3"/>
    <property type="match status" value="1"/>
</dbReference>
<feature type="domain" description="Ras-GEF" evidence="7">
    <location>
        <begin position="1257"/>
        <end position="1510"/>
    </location>
</feature>
<feature type="region of interest" description="Disordered" evidence="5">
    <location>
        <begin position="768"/>
        <end position="797"/>
    </location>
</feature>
<proteinExistence type="predicted"/>
<dbReference type="InterPro" id="IPR001895">
    <property type="entry name" value="RASGEF_cat_dom"/>
</dbReference>
<dbReference type="PANTHER" id="PTHR23113:SF368">
    <property type="entry name" value="CELL DIVISION CONTROL PROTEIN 25"/>
    <property type="match status" value="1"/>
</dbReference>
<dbReference type="EMBL" id="JANBQD010000001">
    <property type="protein sequence ID" value="KAJ1996390.1"/>
    <property type="molecule type" value="Genomic_DNA"/>
</dbReference>
<evidence type="ECO:0000313" key="10">
    <source>
        <dbReference type="EMBL" id="KAJ1996390.1"/>
    </source>
</evidence>
<evidence type="ECO:0000259" key="9">
    <source>
        <dbReference type="PROSITE" id="PS50212"/>
    </source>
</evidence>
<evidence type="ECO:0000256" key="5">
    <source>
        <dbReference type="SAM" id="MobiDB-lite"/>
    </source>
</evidence>
<protein>
    <recommendedName>
        <fullName evidence="12">Ras GEF</fullName>
    </recommendedName>
</protein>
<dbReference type="Gene3D" id="1.20.870.10">
    <property type="entry name" value="Son of sevenless (SoS) protein Chain: S domain 1"/>
    <property type="match status" value="1"/>
</dbReference>
<dbReference type="InterPro" id="IPR036028">
    <property type="entry name" value="SH3-like_dom_sf"/>
</dbReference>
<feature type="domain" description="WW" evidence="8">
    <location>
        <begin position="236"/>
        <end position="259"/>
    </location>
</feature>
<dbReference type="SMART" id="SM00147">
    <property type="entry name" value="RasGEF"/>
    <property type="match status" value="1"/>
</dbReference>
<feature type="domain" description="N-terminal Ras-GEF" evidence="9">
    <location>
        <begin position="1090"/>
        <end position="1222"/>
    </location>
</feature>
<dbReference type="Gene3D" id="1.10.840.10">
    <property type="entry name" value="Ras guanine-nucleotide exchange factors catalytic domain"/>
    <property type="match status" value="1"/>
</dbReference>
<dbReference type="InterPro" id="IPR001202">
    <property type="entry name" value="WW_dom"/>
</dbReference>
<dbReference type="InterPro" id="IPR056685">
    <property type="entry name" value="DUF7783"/>
</dbReference>
<dbReference type="SUPFAM" id="SSF51045">
    <property type="entry name" value="WW domain"/>
    <property type="match status" value="1"/>
</dbReference>
<gene>
    <name evidence="10" type="ORF">EDC05_000281</name>
</gene>
<dbReference type="InterPro" id="IPR000651">
    <property type="entry name" value="Ras-like_Gua-exchang_fac_N"/>
</dbReference>
<evidence type="ECO:0000259" key="8">
    <source>
        <dbReference type="PROSITE" id="PS50020"/>
    </source>
</evidence>
<evidence type="ECO:0000256" key="4">
    <source>
        <dbReference type="PROSITE-ProRule" id="PRU00192"/>
    </source>
</evidence>
<dbReference type="CDD" id="cd06224">
    <property type="entry name" value="REM"/>
    <property type="match status" value="1"/>
</dbReference>
<accession>A0ABQ8PVT7</accession>
<name>A0ABQ8PVT7_9FUNG</name>
<evidence type="ECO:0008006" key="12">
    <source>
        <dbReference type="Google" id="ProtNLM"/>
    </source>
</evidence>
<dbReference type="InterPro" id="IPR001452">
    <property type="entry name" value="SH3_domain"/>
</dbReference>
<feature type="region of interest" description="Disordered" evidence="5">
    <location>
        <begin position="1030"/>
        <end position="1067"/>
    </location>
</feature>
<feature type="domain" description="SH3" evidence="6">
    <location>
        <begin position="14"/>
        <end position="73"/>
    </location>
</feature>
<dbReference type="CDD" id="cd00155">
    <property type="entry name" value="RasGEF"/>
    <property type="match status" value="1"/>
</dbReference>
<reference evidence="10" key="1">
    <citation type="submission" date="2022-07" db="EMBL/GenBank/DDBJ databases">
        <title>Phylogenomic reconstructions and comparative analyses of Kickxellomycotina fungi.</title>
        <authorList>
            <person name="Reynolds N.K."/>
            <person name="Stajich J.E."/>
            <person name="Barry K."/>
            <person name="Grigoriev I.V."/>
            <person name="Crous P."/>
            <person name="Smith M.E."/>
        </authorList>
    </citation>
    <scope>NUCLEOTIDE SEQUENCE</scope>
    <source>
        <strain evidence="10">BCRC 34882</strain>
    </source>
</reference>
<dbReference type="Pfam" id="PF00018">
    <property type="entry name" value="SH3_1"/>
    <property type="match status" value="1"/>
</dbReference>
<dbReference type="PROSITE" id="PS50212">
    <property type="entry name" value="RASGEF_NTER"/>
    <property type="match status" value="1"/>
</dbReference>
<feature type="compositionally biased region" description="Polar residues" evidence="5">
    <location>
        <begin position="178"/>
        <end position="189"/>
    </location>
</feature>
<evidence type="ECO:0000313" key="11">
    <source>
        <dbReference type="Proteomes" id="UP001151295"/>
    </source>
</evidence>
<dbReference type="InterPro" id="IPR036020">
    <property type="entry name" value="WW_dom_sf"/>
</dbReference>
<feature type="region of interest" description="Disordered" evidence="5">
    <location>
        <begin position="859"/>
        <end position="893"/>
    </location>
</feature>
<dbReference type="PANTHER" id="PTHR23113">
    <property type="entry name" value="GUANINE NUCLEOTIDE EXCHANGE FACTOR"/>
    <property type="match status" value="1"/>
</dbReference>
<dbReference type="InterPro" id="IPR036964">
    <property type="entry name" value="RASGEF_cat_dom_sf"/>
</dbReference>
<feature type="region of interest" description="Disordered" evidence="5">
    <location>
        <begin position="942"/>
        <end position="966"/>
    </location>
</feature>
<dbReference type="PROSITE" id="PS50020">
    <property type="entry name" value="WW_DOMAIN_2"/>
    <property type="match status" value="1"/>
</dbReference>
<dbReference type="InterPro" id="IPR023578">
    <property type="entry name" value="Ras_GEF_dom_sf"/>
</dbReference>
<dbReference type="PROSITE" id="PS50002">
    <property type="entry name" value="SH3"/>
    <property type="match status" value="1"/>
</dbReference>
<evidence type="ECO:0000256" key="3">
    <source>
        <dbReference type="PROSITE-ProRule" id="PRU00168"/>
    </source>
</evidence>
<dbReference type="Pfam" id="PF00617">
    <property type="entry name" value="RasGEF"/>
    <property type="match status" value="1"/>
</dbReference>
<dbReference type="InterPro" id="IPR019804">
    <property type="entry name" value="Ras_G-nucl-exch_fac_CS"/>
</dbReference>
<dbReference type="Proteomes" id="UP001151295">
    <property type="component" value="Unassembled WGS sequence"/>
</dbReference>
<dbReference type="Pfam" id="PF25006">
    <property type="entry name" value="DUF7783"/>
    <property type="match status" value="1"/>
</dbReference>
<feature type="region of interest" description="Disordered" evidence="5">
    <location>
        <begin position="151"/>
        <end position="196"/>
    </location>
</feature>
<dbReference type="InterPro" id="IPR008937">
    <property type="entry name" value="Ras-like_GEF"/>
</dbReference>
<feature type="compositionally biased region" description="Low complexity" evidence="5">
    <location>
        <begin position="1044"/>
        <end position="1055"/>
    </location>
</feature>
<dbReference type="SMART" id="SM00229">
    <property type="entry name" value="RasGEFN"/>
    <property type="match status" value="1"/>
</dbReference>
<dbReference type="PROSITE" id="PS00720">
    <property type="entry name" value="RASGEF"/>
    <property type="match status" value="1"/>
</dbReference>